<sequence length="304" mass="33467">MVEIRPARSISGAIVRCLQSRRSRITLAVLVFIAVLAAVIPPAVVVTLHKKNDMGPKSKVFVPLYVYPAPGAWTPLEDVISKHPNVNFTVVINPGSGPGPDALPDANYTCEIPKLASYENVRLLGYVATTYAKRNISLVRQDIETYAAWPTNSSNPDLAVRGIFFDETPQQYDEEALAYLQELTDVVKKSPGFGPDHYVVHNPGAIPDSRYLSTADSTVVFEATYDTFQERHGANLFAVIPESNRSQLCAVIHSVPESVEGTALRGLVKQVRKVAEEIFITHLSSNYYASFGGQWNEFVDLMAK</sequence>
<keyword evidence="1" id="KW-1133">Transmembrane helix</keyword>
<evidence type="ECO:0000256" key="1">
    <source>
        <dbReference type="SAM" id="Phobius"/>
    </source>
</evidence>
<dbReference type="InterPro" id="IPR021986">
    <property type="entry name" value="Spherulin4"/>
</dbReference>
<proteinExistence type="predicted"/>
<dbReference type="GeneID" id="38130931"/>
<keyword evidence="3" id="KW-1185">Reference proteome</keyword>
<dbReference type="VEuPathDB" id="FungiDB:CDV56_108957"/>
<reference evidence="2" key="1">
    <citation type="submission" date="2018-08" db="EMBL/GenBank/DDBJ databases">
        <title>Draft genome sequence of azole-resistant Aspergillus thermomutatus (Neosartorya pseudofischeri) strain HMR AF 39, isolated from a human nasal aspirate.</title>
        <authorList>
            <person name="Parent-Michaud M."/>
            <person name="Dufresne P.J."/>
            <person name="Fournier E."/>
            <person name="Martineau C."/>
            <person name="Moreira S."/>
            <person name="Perkins V."/>
            <person name="De Repentigny L."/>
            <person name="Dufresne S.F."/>
        </authorList>
    </citation>
    <scope>NUCLEOTIDE SEQUENCE [LARGE SCALE GENOMIC DNA]</scope>
    <source>
        <strain evidence="2">HMR AF 39</strain>
    </source>
</reference>
<gene>
    <name evidence="2" type="ORF">CDV56_108957</name>
</gene>
<evidence type="ECO:0008006" key="4">
    <source>
        <dbReference type="Google" id="ProtNLM"/>
    </source>
</evidence>
<dbReference type="PANTHER" id="PTHR35040:SF7">
    <property type="entry name" value="FIBRONECTIN TYPE-III DOMAIN-CONTAINING PROTEIN-RELATED"/>
    <property type="match status" value="1"/>
</dbReference>
<dbReference type="AlphaFoldDB" id="A0A397HR15"/>
<dbReference type="OrthoDB" id="5342184at2759"/>
<organism evidence="2 3">
    <name type="scientific">Aspergillus thermomutatus</name>
    <name type="common">Neosartorya pseudofischeri</name>
    <dbReference type="NCBI Taxonomy" id="41047"/>
    <lineage>
        <taxon>Eukaryota</taxon>
        <taxon>Fungi</taxon>
        <taxon>Dikarya</taxon>
        <taxon>Ascomycota</taxon>
        <taxon>Pezizomycotina</taxon>
        <taxon>Eurotiomycetes</taxon>
        <taxon>Eurotiomycetidae</taxon>
        <taxon>Eurotiales</taxon>
        <taxon>Aspergillaceae</taxon>
        <taxon>Aspergillus</taxon>
        <taxon>Aspergillus subgen. Fumigati</taxon>
    </lineage>
</organism>
<dbReference type="Proteomes" id="UP000215305">
    <property type="component" value="Unassembled WGS sequence"/>
</dbReference>
<comment type="caution">
    <text evidence="2">The sequence shown here is derived from an EMBL/GenBank/DDBJ whole genome shotgun (WGS) entry which is preliminary data.</text>
</comment>
<evidence type="ECO:0000313" key="3">
    <source>
        <dbReference type="Proteomes" id="UP000215305"/>
    </source>
</evidence>
<dbReference type="PANTHER" id="PTHR35040">
    <property type="match status" value="1"/>
</dbReference>
<dbReference type="Pfam" id="PF12138">
    <property type="entry name" value="Spherulin4"/>
    <property type="match status" value="1"/>
</dbReference>
<dbReference type="EMBL" id="NKHU02000018">
    <property type="protein sequence ID" value="RHZ65347.1"/>
    <property type="molecule type" value="Genomic_DNA"/>
</dbReference>
<feature type="transmembrane region" description="Helical" evidence="1">
    <location>
        <begin position="25"/>
        <end position="48"/>
    </location>
</feature>
<dbReference type="STRING" id="41047.A0A397HR15"/>
<accession>A0A397HR15</accession>
<protein>
    <recommendedName>
        <fullName evidence="4">Cell surface spherulin 4-like protein</fullName>
    </recommendedName>
</protein>
<keyword evidence="1" id="KW-0812">Transmembrane</keyword>
<evidence type="ECO:0000313" key="2">
    <source>
        <dbReference type="EMBL" id="RHZ65347.1"/>
    </source>
</evidence>
<dbReference type="RefSeq" id="XP_026617817.1">
    <property type="nucleotide sequence ID" value="XM_026762576.1"/>
</dbReference>
<keyword evidence="1" id="KW-0472">Membrane</keyword>
<name>A0A397HR15_ASPTH</name>